<dbReference type="PANTHER" id="PTHR12072">
    <property type="entry name" value="CWF19, CELL CYCLE CONTROL PROTEIN"/>
    <property type="match status" value="1"/>
</dbReference>
<protein>
    <recommendedName>
        <fullName evidence="8">CWF19-like protein 2</fullName>
    </recommendedName>
</protein>
<keyword evidence="7" id="KW-1185">Reference proteome</keyword>
<organism evidence="6 7">
    <name type="scientific">Batillaria attramentaria</name>
    <dbReference type="NCBI Taxonomy" id="370345"/>
    <lineage>
        <taxon>Eukaryota</taxon>
        <taxon>Metazoa</taxon>
        <taxon>Spiralia</taxon>
        <taxon>Lophotrochozoa</taxon>
        <taxon>Mollusca</taxon>
        <taxon>Gastropoda</taxon>
        <taxon>Caenogastropoda</taxon>
        <taxon>Sorbeoconcha</taxon>
        <taxon>Cerithioidea</taxon>
        <taxon>Batillariidae</taxon>
        <taxon>Batillaria</taxon>
    </lineage>
</organism>
<name>A0ABD0L6Y5_9CAEN</name>
<sequence length="803" mass="90777">MAVPYQNFRSSTQINVEREGLREAREAVLKKVKSDYEKAEKRREKARLAGEGTWMLSSVSDRIEKEQKSDDEPKWIEKGGDEPAPKDKPVAGPTLQRDDWMAAPLVTDIIPTAANLLEQPGQHSRELNPYWKGGGTGLPENKPTAAATPPVAAGDGGLSWLRKAYDRCKQQAKDEGRSLEDIAAERYGSLEKLESMIREAEGTRGQQKGGNYSGRGGYTQRPSRDERRRPRSRSRSPPHRDSRDRAKNSDRDDWRRDDDRRSGRDDRNGDRRRRGSDSDDGETKRDRRPRDNYGSSSSHDSHREGDRRADRPRFMRPREDGGDEREAPRSRRTFMKPGDDPDGGQRVSSSSSLKGRFARPVDSDEEGDSSSSSDSSSSESEVEEQAPSRDEAPPVRILSEDEMNALGAKILRAELMGDEDLAQQLKTQLEQAQKAKEAGLASRPQGSQGAAGKIKDDDDKVVVLTRTGRDGMVRPLPEQDVLHDSLTVETHAKGGERTRYFDDDDKHDLKTLVQMEKLGTAEDQNMMFARLAGRSAEQTNDDFQVDDVFLSKAARQQSAAKAEEKERSKAIFEHRKVSVAMDKCQFCFSKVPKHLIIAIGSKVYLSLPAHRSLTPGHCLIVPMQHVSAATALDEDVWQEIQMFRKALVRMFKDQDQDLVVMETSMHLKHFPHMCIECVPLEQEVGDLAPIYFKKAVMEAGPEWASNKKLVDLSKKDVRHSVPKGFPYFSVDFGLQGGYAHVIEDEKSFPAYFGREIVGGMIDAEPTLWRKPHREGFEDQRRKVLEFEQWWKPYDWTQQLNKDG</sequence>
<evidence type="ECO:0008006" key="8">
    <source>
        <dbReference type="Google" id="ProtNLM"/>
    </source>
</evidence>
<gene>
    <name evidence="6" type="ORF">BaRGS_00013534</name>
</gene>
<feature type="compositionally biased region" description="Basic and acidic residues" evidence="3">
    <location>
        <begin position="167"/>
        <end position="202"/>
    </location>
</feature>
<feature type="compositionally biased region" description="Gly residues" evidence="3">
    <location>
        <begin position="207"/>
        <end position="217"/>
    </location>
</feature>
<keyword evidence="2" id="KW-0175">Coiled coil</keyword>
<evidence type="ECO:0000259" key="5">
    <source>
        <dbReference type="Pfam" id="PF04677"/>
    </source>
</evidence>
<feature type="compositionally biased region" description="Low complexity" evidence="3">
    <location>
        <begin position="143"/>
        <end position="153"/>
    </location>
</feature>
<comment type="caution">
    <text evidence="6">The sequence shown here is derived from an EMBL/GenBank/DDBJ whole genome shotgun (WGS) entry which is preliminary data.</text>
</comment>
<feature type="domain" description="Cwf19-like C-terminal" evidence="5">
    <location>
        <begin position="573"/>
        <end position="693"/>
    </location>
</feature>
<dbReference type="InterPro" id="IPR006767">
    <property type="entry name" value="Cwf19-like_C_dom-2"/>
</dbReference>
<feature type="compositionally biased region" description="Basic and acidic residues" evidence="3">
    <location>
        <begin position="299"/>
        <end position="329"/>
    </location>
</feature>
<evidence type="ECO:0000313" key="7">
    <source>
        <dbReference type="Proteomes" id="UP001519460"/>
    </source>
</evidence>
<dbReference type="InterPro" id="IPR036265">
    <property type="entry name" value="HIT-like_sf"/>
</dbReference>
<dbReference type="Pfam" id="PF04677">
    <property type="entry name" value="CwfJ_C_1"/>
    <property type="match status" value="1"/>
</dbReference>
<dbReference type="Gene3D" id="3.30.428.10">
    <property type="entry name" value="HIT-like"/>
    <property type="match status" value="1"/>
</dbReference>
<dbReference type="EMBL" id="JACVVK020000077">
    <property type="protein sequence ID" value="KAK7495124.1"/>
    <property type="molecule type" value="Genomic_DNA"/>
</dbReference>
<feature type="region of interest" description="Disordered" evidence="3">
    <location>
        <begin position="167"/>
        <end position="400"/>
    </location>
</feature>
<evidence type="ECO:0000256" key="1">
    <source>
        <dbReference type="ARBA" id="ARBA00006795"/>
    </source>
</evidence>
<evidence type="ECO:0000256" key="3">
    <source>
        <dbReference type="SAM" id="MobiDB-lite"/>
    </source>
</evidence>
<reference evidence="6 7" key="1">
    <citation type="journal article" date="2023" name="Sci. Data">
        <title>Genome assembly of the Korean intertidal mud-creeper Batillaria attramentaria.</title>
        <authorList>
            <person name="Patra A.K."/>
            <person name="Ho P.T."/>
            <person name="Jun S."/>
            <person name="Lee S.J."/>
            <person name="Kim Y."/>
            <person name="Won Y.J."/>
        </authorList>
    </citation>
    <scope>NUCLEOTIDE SEQUENCE [LARGE SCALE GENOMIC DNA]</scope>
    <source>
        <strain evidence="6">Wonlab-2016</strain>
    </source>
</reference>
<evidence type="ECO:0000256" key="2">
    <source>
        <dbReference type="SAM" id="Coils"/>
    </source>
</evidence>
<feature type="compositionally biased region" description="Basic and acidic residues" evidence="3">
    <location>
        <begin position="238"/>
        <end position="291"/>
    </location>
</feature>
<proteinExistence type="inferred from homology"/>
<dbReference type="AlphaFoldDB" id="A0ABD0L6Y5"/>
<dbReference type="Proteomes" id="UP001519460">
    <property type="component" value="Unassembled WGS sequence"/>
</dbReference>
<feature type="compositionally biased region" description="Low complexity" evidence="3">
    <location>
        <begin position="369"/>
        <end position="379"/>
    </location>
</feature>
<dbReference type="Pfam" id="PF04676">
    <property type="entry name" value="CwfJ_C_2"/>
    <property type="match status" value="1"/>
</dbReference>
<feature type="domain" description="Cwf19-like protein C-terminal" evidence="4">
    <location>
        <begin position="702"/>
        <end position="796"/>
    </location>
</feature>
<evidence type="ECO:0000313" key="6">
    <source>
        <dbReference type="EMBL" id="KAK7495124.1"/>
    </source>
</evidence>
<feature type="region of interest" description="Disordered" evidence="3">
    <location>
        <begin position="427"/>
        <end position="455"/>
    </location>
</feature>
<accession>A0ABD0L6Y5</accession>
<dbReference type="InterPro" id="IPR040194">
    <property type="entry name" value="Cwf19-like"/>
</dbReference>
<feature type="compositionally biased region" description="Basic and acidic residues" evidence="3">
    <location>
        <begin position="61"/>
        <end position="89"/>
    </location>
</feature>
<feature type="coiled-coil region" evidence="2">
    <location>
        <begin position="22"/>
        <end position="49"/>
    </location>
</feature>
<evidence type="ECO:0000259" key="4">
    <source>
        <dbReference type="Pfam" id="PF04676"/>
    </source>
</evidence>
<feature type="region of interest" description="Disordered" evidence="3">
    <location>
        <begin position="51"/>
        <end position="94"/>
    </location>
</feature>
<dbReference type="PANTHER" id="PTHR12072:SF5">
    <property type="entry name" value="CWF19-LIKE PROTEIN 2"/>
    <property type="match status" value="1"/>
</dbReference>
<dbReference type="InterPro" id="IPR006768">
    <property type="entry name" value="Cwf19-like_C_dom-1"/>
</dbReference>
<feature type="region of interest" description="Disordered" evidence="3">
    <location>
        <begin position="118"/>
        <end position="155"/>
    </location>
</feature>
<dbReference type="SUPFAM" id="SSF54197">
    <property type="entry name" value="HIT-like"/>
    <property type="match status" value="1"/>
</dbReference>
<comment type="similarity">
    <text evidence="1">Belongs to the CWF19 family.</text>
</comment>